<reference evidence="2" key="2">
    <citation type="submission" date="2025-08" db="UniProtKB">
        <authorList>
            <consortium name="RefSeq"/>
        </authorList>
    </citation>
    <scope>IDENTIFICATION</scope>
    <source>
        <tissue evidence="2">Leaf</tissue>
    </source>
</reference>
<sequence>MAARIVAAARQAASITRISSAQPPLPRLVQRRGFAGAAEHGPQKVNCWQEPKNPGNWKEEHFVIVSLTGWALAIGGSYKFFTRGKGKTEEKLLEASQ</sequence>
<evidence type="ECO:0000313" key="1">
    <source>
        <dbReference type="Proteomes" id="UP000813463"/>
    </source>
</evidence>
<dbReference type="AlphaFoldDB" id="A0A9R0JJ90"/>
<protein>
    <submittedName>
        <fullName evidence="2">Uncharacterized protein</fullName>
    </submittedName>
</protein>
<dbReference type="PANTHER" id="PTHR35292">
    <property type="entry name" value="EXPRESSED PROTEIN"/>
    <property type="match status" value="1"/>
</dbReference>
<reference evidence="1" key="1">
    <citation type="journal article" date="2021" name="Nat. Commun.">
        <title>Genomic analyses provide insights into spinach domestication and the genetic basis of agronomic traits.</title>
        <authorList>
            <person name="Cai X."/>
            <person name="Sun X."/>
            <person name="Xu C."/>
            <person name="Sun H."/>
            <person name="Wang X."/>
            <person name="Ge C."/>
            <person name="Zhang Z."/>
            <person name="Wang Q."/>
            <person name="Fei Z."/>
            <person name="Jiao C."/>
            <person name="Wang Q."/>
        </authorList>
    </citation>
    <scope>NUCLEOTIDE SEQUENCE [LARGE SCALE GENOMIC DNA]</scope>
    <source>
        <strain evidence="1">cv. Varoflay</strain>
    </source>
</reference>
<dbReference type="PANTHER" id="PTHR35292:SF3">
    <property type="entry name" value="EXPRESSED PROTEIN"/>
    <property type="match status" value="1"/>
</dbReference>
<dbReference type="Proteomes" id="UP000813463">
    <property type="component" value="Chromosome 2"/>
</dbReference>
<dbReference type="OrthoDB" id="537257at2759"/>
<name>A0A9R0JJ90_SPIOL</name>
<evidence type="ECO:0000313" key="2">
    <source>
        <dbReference type="RefSeq" id="XP_021836370.1"/>
    </source>
</evidence>
<dbReference type="GeneID" id="110776119"/>
<dbReference type="KEGG" id="soe:110776119"/>
<proteinExistence type="predicted"/>
<accession>A0A9R0JJ90</accession>
<organism evidence="1 2">
    <name type="scientific">Spinacia oleracea</name>
    <name type="common">Spinach</name>
    <dbReference type="NCBI Taxonomy" id="3562"/>
    <lineage>
        <taxon>Eukaryota</taxon>
        <taxon>Viridiplantae</taxon>
        <taxon>Streptophyta</taxon>
        <taxon>Embryophyta</taxon>
        <taxon>Tracheophyta</taxon>
        <taxon>Spermatophyta</taxon>
        <taxon>Magnoliopsida</taxon>
        <taxon>eudicotyledons</taxon>
        <taxon>Gunneridae</taxon>
        <taxon>Pentapetalae</taxon>
        <taxon>Caryophyllales</taxon>
        <taxon>Chenopodiaceae</taxon>
        <taxon>Chenopodioideae</taxon>
        <taxon>Anserineae</taxon>
        <taxon>Spinacia</taxon>
    </lineage>
</organism>
<gene>
    <name evidence="2" type="primary">LOC110776119</name>
</gene>
<dbReference type="RefSeq" id="XP_021836370.1">
    <property type="nucleotide sequence ID" value="XM_021980678.2"/>
</dbReference>
<keyword evidence="1" id="KW-1185">Reference proteome</keyword>